<gene>
    <name evidence="1" type="ORF">BCR34DRAFT_665673</name>
</gene>
<sequence length="327" mass="34964">MAVPTLPRGLVSPAWPINRIRQAMKCPQRGSPSAGAGRATWVDAVMVVFDAAFPFAGTSGGCMRSQPSPALMKAGHQRRGPRSFFRVHVVALLLYWCSNIVAVARPLDVGRRAAPHLSSAQGAEWISNGCGCLESPVEVLDAAMVGGSTITRHPPVRVKDAHQPCPIRSSTVDRTSLKLNDMSAQTPSSTLIVPDCPIPGGRQDGCNELHAACGSHELRICSILNNYVVYESRGHPHAHKGLPAGEVYMHSPKINPCLENAQFPELFFILPLVYSGGSHSGGPPSRPFLGAELSGSSLRLDGIEEVEKTARSNRVPTLDATSLDTWA</sequence>
<evidence type="ECO:0000313" key="1">
    <source>
        <dbReference type="EMBL" id="ORY09243.1"/>
    </source>
</evidence>
<organism evidence="1 2">
    <name type="scientific">Clohesyomyces aquaticus</name>
    <dbReference type="NCBI Taxonomy" id="1231657"/>
    <lineage>
        <taxon>Eukaryota</taxon>
        <taxon>Fungi</taxon>
        <taxon>Dikarya</taxon>
        <taxon>Ascomycota</taxon>
        <taxon>Pezizomycotina</taxon>
        <taxon>Dothideomycetes</taxon>
        <taxon>Pleosporomycetidae</taxon>
        <taxon>Pleosporales</taxon>
        <taxon>Lindgomycetaceae</taxon>
        <taxon>Clohesyomyces</taxon>
    </lineage>
</organism>
<comment type="caution">
    <text evidence="1">The sequence shown here is derived from an EMBL/GenBank/DDBJ whole genome shotgun (WGS) entry which is preliminary data.</text>
</comment>
<name>A0A1Y1ZG79_9PLEO</name>
<protein>
    <submittedName>
        <fullName evidence="1">Uncharacterized protein</fullName>
    </submittedName>
</protein>
<proteinExistence type="predicted"/>
<reference evidence="1 2" key="1">
    <citation type="submission" date="2016-07" db="EMBL/GenBank/DDBJ databases">
        <title>Pervasive Adenine N6-methylation of Active Genes in Fungi.</title>
        <authorList>
            <consortium name="DOE Joint Genome Institute"/>
            <person name="Mondo S.J."/>
            <person name="Dannebaum R.O."/>
            <person name="Kuo R.C."/>
            <person name="Labutti K."/>
            <person name="Haridas S."/>
            <person name="Kuo A."/>
            <person name="Salamov A."/>
            <person name="Ahrendt S.R."/>
            <person name="Lipzen A."/>
            <person name="Sullivan W."/>
            <person name="Andreopoulos W.B."/>
            <person name="Clum A."/>
            <person name="Lindquist E."/>
            <person name="Daum C."/>
            <person name="Ramamoorthy G.K."/>
            <person name="Gryganskyi A."/>
            <person name="Culley D."/>
            <person name="Magnuson J.K."/>
            <person name="James T.Y."/>
            <person name="O'Malley M.A."/>
            <person name="Stajich J.E."/>
            <person name="Spatafora J.W."/>
            <person name="Visel A."/>
            <person name="Grigoriev I.V."/>
        </authorList>
    </citation>
    <scope>NUCLEOTIDE SEQUENCE [LARGE SCALE GENOMIC DNA]</scope>
    <source>
        <strain evidence="1 2">CBS 115471</strain>
    </source>
</reference>
<accession>A0A1Y1ZG79</accession>
<dbReference type="AlphaFoldDB" id="A0A1Y1ZG79"/>
<evidence type="ECO:0000313" key="2">
    <source>
        <dbReference type="Proteomes" id="UP000193144"/>
    </source>
</evidence>
<dbReference type="Proteomes" id="UP000193144">
    <property type="component" value="Unassembled WGS sequence"/>
</dbReference>
<keyword evidence="2" id="KW-1185">Reference proteome</keyword>
<dbReference type="EMBL" id="MCFA01000089">
    <property type="protein sequence ID" value="ORY09243.1"/>
    <property type="molecule type" value="Genomic_DNA"/>
</dbReference>